<name>A0A7X5R0Y3_9MICO</name>
<dbReference type="Gene3D" id="3.10.450.50">
    <property type="match status" value="1"/>
</dbReference>
<gene>
    <name evidence="1" type="ORF">FHX76_001444</name>
</gene>
<dbReference type="AlphaFoldDB" id="A0A7X5R0Y3"/>
<reference evidence="1 2" key="1">
    <citation type="submission" date="2020-02" db="EMBL/GenBank/DDBJ databases">
        <title>Sequencing the genomes of 1000 actinobacteria strains.</title>
        <authorList>
            <person name="Klenk H.-P."/>
        </authorList>
    </citation>
    <scope>NUCLEOTIDE SEQUENCE [LARGE SCALE GENOMIC DNA]</scope>
    <source>
        <strain evidence="1 2">DSM 27960</strain>
    </source>
</reference>
<dbReference type="EMBL" id="JAAMOX010000001">
    <property type="protein sequence ID" value="NIH53576.1"/>
    <property type="molecule type" value="Genomic_DNA"/>
</dbReference>
<proteinExistence type="predicted"/>
<dbReference type="SUPFAM" id="SSF54427">
    <property type="entry name" value="NTF2-like"/>
    <property type="match status" value="1"/>
</dbReference>
<evidence type="ECO:0000313" key="1">
    <source>
        <dbReference type="EMBL" id="NIH53576.1"/>
    </source>
</evidence>
<dbReference type="RefSeq" id="WP_167149296.1">
    <property type="nucleotide sequence ID" value="NZ_JAAMOX010000001.1"/>
</dbReference>
<keyword evidence="2" id="KW-1185">Reference proteome</keyword>
<evidence type="ECO:0000313" key="2">
    <source>
        <dbReference type="Proteomes" id="UP000541033"/>
    </source>
</evidence>
<dbReference type="Proteomes" id="UP000541033">
    <property type="component" value="Unassembled WGS sequence"/>
</dbReference>
<organism evidence="1 2">
    <name type="scientific">Lysinibacter cavernae</name>
    <dbReference type="NCBI Taxonomy" id="1640652"/>
    <lineage>
        <taxon>Bacteria</taxon>
        <taxon>Bacillati</taxon>
        <taxon>Actinomycetota</taxon>
        <taxon>Actinomycetes</taxon>
        <taxon>Micrococcales</taxon>
        <taxon>Microbacteriaceae</taxon>
        <taxon>Lysinibacter</taxon>
    </lineage>
</organism>
<protein>
    <recommendedName>
        <fullName evidence="3">Nuclear transport factor 2 family protein</fullName>
    </recommendedName>
</protein>
<dbReference type="InterPro" id="IPR032710">
    <property type="entry name" value="NTF2-like_dom_sf"/>
</dbReference>
<sequence>MPSPSTTSITIADAPSIARDYMELWTTTNPTLRSSLATKLLSEHTTQFAAEDNLVFHGAEAIEATITKVNTENIQQAGFDFVFDSAVANQNSVQIEWTILNGEGARVGAGRDFLLMAADGTIDSFYMFKR</sequence>
<evidence type="ECO:0008006" key="3">
    <source>
        <dbReference type="Google" id="ProtNLM"/>
    </source>
</evidence>
<comment type="caution">
    <text evidence="1">The sequence shown here is derived from an EMBL/GenBank/DDBJ whole genome shotgun (WGS) entry which is preliminary data.</text>
</comment>
<accession>A0A7X5R0Y3</accession>